<name>A0A225V1W8_9STRA</name>
<organism evidence="1 2">
    <name type="scientific">Phytophthora megakarya</name>
    <dbReference type="NCBI Taxonomy" id="4795"/>
    <lineage>
        <taxon>Eukaryota</taxon>
        <taxon>Sar</taxon>
        <taxon>Stramenopiles</taxon>
        <taxon>Oomycota</taxon>
        <taxon>Peronosporomycetes</taxon>
        <taxon>Peronosporales</taxon>
        <taxon>Peronosporaceae</taxon>
        <taxon>Phytophthora</taxon>
    </lineage>
</organism>
<dbReference type="Proteomes" id="UP000198211">
    <property type="component" value="Unassembled WGS sequence"/>
</dbReference>
<keyword evidence="2" id="KW-1185">Reference proteome</keyword>
<proteinExistence type="predicted"/>
<evidence type="ECO:0000313" key="2">
    <source>
        <dbReference type="Proteomes" id="UP000198211"/>
    </source>
</evidence>
<dbReference type="AlphaFoldDB" id="A0A225V1W8"/>
<dbReference type="OrthoDB" id="75839at2759"/>
<gene>
    <name evidence="1" type="ORF">PHMEG_00029934</name>
</gene>
<comment type="caution">
    <text evidence="1">The sequence shown here is derived from an EMBL/GenBank/DDBJ whole genome shotgun (WGS) entry which is preliminary data.</text>
</comment>
<accession>A0A225V1W8</accession>
<protein>
    <submittedName>
        <fullName evidence="1">Uncharacterized protein</fullName>
    </submittedName>
</protein>
<reference evidence="2" key="1">
    <citation type="submission" date="2017-03" db="EMBL/GenBank/DDBJ databases">
        <title>Phytopthora megakarya and P. palmivora, two closely related causual agents of cacao black pod achieved similar genome size and gene model numbers by different mechanisms.</title>
        <authorList>
            <person name="Ali S."/>
            <person name="Shao J."/>
            <person name="Larry D.J."/>
            <person name="Kronmiller B."/>
            <person name="Shen D."/>
            <person name="Strem M.D."/>
            <person name="Melnick R.L."/>
            <person name="Guiltinan M.J."/>
            <person name="Tyler B.M."/>
            <person name="Meinhardt L.W."/>
            <person name="Bailey B.A."/>
        </authorList>
    </citation>
    <scope>NUCLEOTIDE SEQUENCE [LARGE SCALE GENOMIC DNA]</scope>
    <source>
        <strain evidence="2">zdho120</strain>
    </source>
</reference>
<sequence length="111" mass="12388">MRYALYSIVALGILPAPTTTGSFRRKTNGRPVDISFDMHRILSIPQGQALPVGVNPIAVVNLRIVMDLVIRNLGIREFNTTSAFAFAIREFNTTSAFAFAIHPSWRRMKPV</sequence>
<evidence type="ECO:0000313" key="1">
    <source>
        <dbReference type="EMBL" id="OWY99123.1"/>
    </source>
</evidence>
<dbReference type="EMBL" id="NBNE01008771">
    <property type="protein sequence ID" value="OWY99123.1"/>
    <property type="molecule type" value="Genomic_DNA"/>
</dbReference>